<dbReference type="AlphaFoldDB" id="A0AAP0N6C4"/>
<reference evidence="3 4" key="1">
    <citation type="journal article" date="2024" name="Plant J.">
        <title>Genome sequences and population genomics reveal climatic adaptation and genomic divergence between two closely related sweetgum species.</title>
        <authorList>
            <person name="Xu W.Q."/>
            <person name="Ren C.Q."/>
            <person name="Zhang X.Y."/>
            <person name="Comes H.P."/>
            <person name="Liu X.H."/>
            <person name="Li Y.G."/>
            <person name="Kettle C.J."/>
            <person name="Jalonen R."/>
            <person name="Gaisberger H."/>
            <person name="Ma Y.Z."/>
            <person name="Qiu Y.X."/>
        </authorList>
    </citation>
    <scope>NUCLEOTIDE SEQUENCE [LARGE SCALE GENOMIC DNA]</scope>
    <source>
        <strain evidence="3">Hangzhou</strain>
    </source>
</reference>
<dbReference type="Proteomes" id="UP001415857">
    <property type="component" value="Unassembled WGS sequence"/>
</dbReference>
<dbReference type="EMBL" id="JBBPBK010000016">
    <property type="protein sequence ID" value="KAK9267325.1"/>
    <property type="molecule type" value="Genomic_DNA"/>
</dbReference>
<dbReference type="SUPFAM" id="SSF50965">
    <property type="entry name" value="Galactose oxidase, central domain"/>
    <property type="match status" value="1"/>
</dbReference>
<dbReference type="Pfam" id="PF00646">
    <property type="entry name" value="F-box"/>
    <property type="match status" value="1"/>
</dbReference>
<evidence type="ECO:0000259" key="2">
    <source>
        <dbReference type="PROSITE" id="PS50181"/>
    </source>
</evidence>
<keyword evidence="1" id="KW-0732">Signal</keyword>
<dbReference type="Pfam" id="PF08268">
    <property type="entry name" value="FBA_3"/>
    <property type="match status" value="1"/>
</dbReference>
<dbReference type="InterPro" id="IPR017451">
    <property type="entry name" value="F-box-assoc_interact_dom"/>
</dbReference>
<feature type="signal peptide" evidence="1">
    <location>
        <begin position="1"/>
        <end position="16"/>
    </location>
</feature>
<keyword evidence="4" id="KW-1185">Reference proteome</keyword>
<evidence type="ECO:0000313" key="4">
    <source>
        <dbReference type="Proteomes" id="UP001415857"/>
    </source>
</evidence>
<dbReference type="InterPro" id="IPR015915">
    <property type="entry name" value="Kelch-typ_b-propeller"/>
</dbReference>
<dbReference type="SUPFAM" id="SSF81383">
    <property type="entry name" value="F-box domain"/>
    <property type="match status" value="1"/>
</dbReference>
<dbReference type="Gene3D" id="2.120.10.80">
    <property type="entry name" value="Kelch-type beta propeller"/>
    <property type="match status" value="1"/>
</dbReference>
<dbReference type="CDD" id="cd22157">
    <property type="entry name" value="F-box_AtFBW1-like"/>
    <property type="match status" value="1"/>
</dbReference>
<dbReference type="PANTHER" id="PTHR31672">
    <property type="entry name" value="BNACNNG10540D PROTEIN"/>
    <property type="match status" value="1"/>
</dbReference>
<organism evidence="3 4">
    <name type="scientific">Liquidambar formosana</name>
    <name type="common">Formosan gum</name>
    <dbReference type="NCBI Taxonomy" id="63359"/>
    <lineage>
        <taxon>Eukaryota</taxon>
        <taxon>Viridiplantae</taxon>
        <taxon>Streptophyta</taxon>
        <taxon>Embryophyta</taxon>
        <taxon>Tracheophyta</taxon>
        <taxon>Spermatophyta</taxon>
        <taxon>Magnoliopsida</taxon>
        <taxon>eudicotyledons</taxon>
        <taxon>Gunneridae</taxon>
        <taxon>Pentapetalae</taxon>
        <taxon>Saxifragales</taxon>
        <taxon>Altingiaceae</taxon>
        <taxon>Liquidambar</taxon>
    </lineage>
</organism>
<dbReference type="SMART" id="SM00256">
    <property type="entry name" value="FBOX"/>
    <property type="match status" value="1"/>
</dbReference>
<dbReference type="InterPro" id="IPR011043">
    <property type="entry name" value="Gal_Oxase/kelch_b-propeller"/>
</dbReference>
<proteinExistence type="predicted"/>
<accession>A0AAP0N6C4</accession>
<dbReference type="Gene3D" id="1.20.1280.50">
    <property type="match status" value="1"/>
</dbReference>
<evidence type="ECO:0000313" key="3">
    <source>
        <dbReference type="EMBL" id="KAK9267325.1"/>
    </source>
</evidence>
<dbReference type="InterPro" id="IPR001810">
    <property type="entry name" value="F-box_dom"/>
</dbReference>
<gene>
    <name evidence="3" type="ORF">L1049_009749</name>
</gene>
<comment type="caution">
    <text evidence="3">The sequence shown here is derived from an EMBL/GenBank/DDBJ whole genome shotgun (WGS) entry which is preliminary data.</text>
</comment>
<dbReference type="PROSITE" id="PS50181">
    <property type="entry name" value="FBOX"/>
    <property type="match status" value="1"/>
</dbReference>
<protein>
    <recommendedName>
        <fullName evidence="2">F-box domain-containing protein</fullName>
    </recommendedName>
</protein>
<dbReference type="InterPro" id="IPR013187">
    <property type="entry name" value="F-box-assoc_dom_typ3"/>
</dbReference>
<name>A0AAP0N6C4_LIQFO</name>
<dbReference type="NCBIfam" id="TIGR01640">
    <property type="entry name" value="F_box_assoc_1"/>
    <property type="match status" value="1"/>
</dbReference>
<feature type="domain" description="F-box" evidence="2">
    <location>
        <begin position="18"/>
        <end position="64"/>
    </location>
</feature>
<dbReference type="InterPro" id="IPR036047">
    <property type="entry name" value="F-box-like_dom_sf"/>
</dbReference>
<sequence length="396" mass="44765">MVTTSFLSDLIASISAIVVISANLPSEIITEIFSRLPVKSLMRFKCVSKSMYALVISHSFIKKHLRQAVLQNNPCLILKLETHFSPKLFSVENDEWKLAKRLDLSFANVLEKIEPSGSSNGLVCISDHIRNEDIFLWNPSTRQQIKLPYPRFKIPTIETSCFTALGFGYLPAEDDYKVVRVVYLYDKPFVNIDSYQCEAQVFSLSTNSWRKVRDVPFHISSRSSVSLENGTLVWKASRGFGLRMTVLVISFDLVTGEFEEIPQPDLDDDSYFELGVLGGYLCIFDQLRNERAEVWSMQEFGVKASWKKLFVIGPPPINDGYFGTLKPLWVMKSREILIEKGGREMVLYDPENGEFRDVRIRGCPRNFAASTCVGSLVPPFAFINETAGASTSQGNM</sequence>
<dbReference type="PANTHER" id="PTHR31672:SF13">
    <property type="entry name" value="F-BOX PROTEIN CPR30-LIKE"/>
    <property type="match status" value="1"/>
</dbReference>
<feature type="chain" id="PRO_5042920469" description="F-box domain-containing protein" evidence="1">
    <location>
        <begin position="17"/>
        <end position="396"/>
    </location>
</feature>
<evidence type="ECO:0000256" key="1">
    <source>
        <dbReference type="SAM" id="SignalP"/>
    </source>
</evidence>
<dbReference type="InterPro" id="IPR050796">
    <property type="entry name" value="SCF_F-box_component"/>
</dbReference>